<keyword evidence="2" id="KW-1185">Reference proteome</keyword>
<accession>A0A0K2JF03</accession>
<gene>
    <name evidence="1" type="ORF">SKUN_0077</name>
</gene>
<evidence type="ECO:0000313" key="1">
    <source>
        <dbReference type="EMBL" id="ALA97002.1"/>
    </source>
</evidence>
<protein>
    <submittedName>
        <fullName evidence="1">ABC-type transport system permease protein</fullName>
    </submittedName>
</protein>
<dbReference type="KEGG" id="skn:SKUN_0077"/>
<dbReference type="AlphaFoldDB" id="A0A0K2JF03"/>
<name>A0A0K2JF03_SPIKU</name>
<dbReference type="Proteomes" id="UP000062963">
    <property type="component" value="Chromosome"/>
</dbReference>
<dbReference type="PATRIC" id="fig|273035.7.peg.92"/>
<proteinExistence type="predicted"/>
<organism evidence="1 2">
    <name type="scientific">Spiroplasma kunkelii CR2-3x</name>
    <dbReference type="NCBI Taxonomy" id="273035"/>
    <lineage>
        <taxon>Bacteria</taxon>
        <taxon>Bacillati</taxon>
        <taxon>Mycoplasmatota</taxon>
        <taxon>Mollicutes</taxon>
        <taxon>Entomoplasmatales</taxon>
        <taxon>Spiroplasmataceae</taxon>
        <taxon>Spiroplasma</taxon>
    </lineage>
</organism>
<dbReference type="STRING" id="273035.SKUN_0077"/>
<evidence type="ECO:0000313" key="2">
    <source>
        <dbReference type="Proteomes" id="UP000062963"/>
    </source>
</evidence>
<reference evidence="1 2" key="1">
    <citation type="journal article" date="2015" name="Genome Announc.">
        <title>Complete Genome Sequence of Spiroplasma kunkelii Strain CR2-3x, Causal Agent of Corn Stunt Disease in Zea mays L.</title>
        <authorList>
            <person name="Davis R.E."/>
            <person name="Shao J."/>
            <person name="Dally E.L."/>
            <person name="Zhao Y."/>
            <person name="Gasparich G.E."/>
            <person name="Gaynor B.J."/>
            <person name="Athey J.C."/>
            <person name="Harrison N.A."/>
            <person name="Donofrio N."/>
        </authorList>
    </citation>
    <scope>NUCLEOTIDE SEQUENCE [LARGE SCALE GENOMIC DNA]</scope>
    <source>
        <strain evidence="1 2">CR2-3x</strain>
    </source>
</reference>
<sequence length="85" mass="9813">MCKNETKNIENNRTFLAQFYDESKIDAEHLTFNNIRADVLGLNFDLINSEICKWTKEPSYLNPEMGTDSFTALVKNFNKNLTAAF</sequence>
<dbReference type="RefSeq" id="WP_235511163.1">
    <property type="nucleotide sequence ID" value="NZ_CP010899.1"/>
</dbReference>
<dbReference type="EMBL" id="CP010899">
    <property type="protein sequence ID" value="ALA97002.1"/>
    <property type="molecule type" value="Genomic_DNA"/>
</dbReference>